<keyword evidence="2" id="KW-1185">Reference proteome</keyword>
<organism evidence="1 2">
    <name type="scientific">Pongo abelii</name>
    <name type="common">Sumatran orangutan</name>
    <name type="synonym">Pongo pygmaeus abelii</name>
    <dbReference type="NCBI Taxonomy" id="9601"/>
    <lineage>
        <taxon>Eukaryota</taxon>
        <taxon>Metazoa</taxon>
        <taxon>Chordata</taxon>
        <taxon>Craniata</taxon>
        <taxon>Vertebrata</taxon>
        <taxon>Euteleostomi</taxon>
        <taxon>Mammalia</taxon>
        <taxon>Eutheria</taxon>
        <taxon>Euarchontoglires</taxon>
        <taxon>Primates</taxon>
        <taxon>Haplorrhini</taxon>
        <taxon>Catarrhini</taxon>
        <taxon>Hominidae</taxon>
        <taxon>Pongo</taxon>
    </lineage>
</organism>
<dbReference type="InParanoid" id="H2PHK3"/>
<dbReference type="Ensembl" id="ENSPPYT00000018748.2">
    <property type="protein sequence ID" value="ENSPPYP00000018028.2"/>
    <property type="gene ID" value="ENSPPYG00000016112.2"/>
</dbReference>
<reference evidence="1" key="3">
    <citation type="submission" date="2025-09" db="UniProtKB">
        <authorList>
            <consortium name="Ensembl"/>
        </authorList>
    </citation>
    <scope>IDENTIFICATION</scope>
</reference>
<evidence type="ECO:0000313" key="1">
    <source>
        <dbReference type="Ensembl" id="ENSPPYP00000018028.2"/>
    </source>
</evidence>
<dbReference type="GeneTree" id="ENSGT00940000156044"/>
<dbReference type="eggNOG" id="KOG1175">
    <property type="taxonomic scope" value="Eukaryota"/>
</dbReference>
<dbReference type="PANTHER" id="PTHR42921:SF1">
    <property type="entry name" value="ACETOACETYL-COA SYNTHETASE"/>
    <property type="match status" value="1"/>
</dbReference>
<evidence type="ECO:0000313" key="2">
    <source>
        <dbReference type="Proteomes" id="UP000001595"/>
    </source>
</evidence>
<sequence>MGQNISLPVYKGEIQARNLAMAVDAWNEEGKAVWGDSSKLVCTKPIPCQPTHFWNNENSNKYRKAYFSKFPGNLWGLISGGQRAAEADDFSRCKAAEMHFDYGQPVPLSVADQGLRVSGLMATAAASTRRPGASSCLAGGGGEPGCPPV</sequence>
<dbReference type="PANTHER" id="PTHR42921">
    <property type="entry name" value="ACETOACETYL-COA SYNTHETASE"/>
    <property type="match status" value="1"/>
</dbReference>
<protein>
    <submittedName>
        <fullName evidence="1">Uncharacterized protein</fullName>
    </submittedName>
</protein>
<name>H2PHK3_PONAB</name>
<reference evidence="1 2" key="1">
    <citation type="submission" date="2008-02" db="EMBL/GenBank/DDBJ databases">
        <title>A 6x draft sequence assembly of the Pongo pygmaeus abelii genome.</title>
        <authorList>
            <person name="Wilson R.K."/>
            <person name="Mardis E."/>
        </authorList>
    </citation>
    <scope>NUCLEOTIDE SEQUENCE [LARGE SCALE GENOMIC DNA]</scope>
</reference>
<proteinExistence type="predicted"/>
<dbReference type="AlphaFoldDB" id="H2PHK3"/>
<reference evidence="1" key="2">
    <citation type="submission" date="2025-08" db="UniProtKB">
        <authorList>
            <consortium name="Ensembl"/>
        </authorList>
    </citation>
    <scope>IDENTIFICATION</scope>
</reference>
<dbReference type="GO" id="GO:0030729">
    <property type="term" value="F:acetoacetate-CoA ligase activity"/>
    <property type="evidence" value="ECO:0007669"/>
    <property type="project" value="TreeGrafter"/>
</dbReference>
<accession>H2PHK3</accession>
<dbReference type="HOGENOM" id="CLU_000022_3_3_1"/>
<dbReference type="GO" id="GO:0032024">
    <property type="term" value="P:positive regulation of insulin secretion"/>
    <property type="evidence" value="ECO:0007669"/>
    <property type="project" value="TreeGrafter"/>
</dbReference>
<dbReference type="Proteomes" id="UP000001595">
    <property type="component" value="Chromosome 5"/>
</dbReference>